<dbReference type="OrthoDB" id="8911335at2"/>
<gene>
    <name evidence="2" type="ORF">BFG52_00725</name>
</gene>
<accession>A0A1B2LVT5</accession>
<sequence length="96" mass="10947">MKAKQLKKIHPDWWSKTFAGALLGLSFSVAVGCCIALLGFSTIDRGLAAQLGMWAVPWIWCPLFFLAFFFHRGWHVLVVYSVLNLLAYGCFFWFRG</sequence>
<evidence type="ECO:0000256" key="1">
    <source>
        <dbReference type="SAM" id="Phobius"/>
    </source>
</evidence>
<organism evidence="2 3">
    <name type="scientific">Acinetobacter larvae</name>
    <dbReference type="NCBI Taxonomy" id="1789224"/>
    <lineage>
        <taxon>Bacteria</taxon>
        <taxon>Pseudomonadati</taxon>
        <taxon>Pseudomonadota</taxon>
        <taxon>Gammaproteobacteria</taxon>
        <taxon>Moraxellales</taxon>
        <taxon>Moraxellaceae</taxon>
        <taxon>Acinetobacter</taxon>
    </lineage>
</organism>
<keyword evidence="1" id="KW-1133">Transmembrane helix</keyword>
<keyword evidence="1" id="KW-0812">Transmembrane</keyword>
<protein>
    <submittedName>
        <fullName evidence="2">Uncharacterized protein</fullName>
    </submittedName>
</protein>
<feature type="transmembrane region" description="Helical" evidence="1">
    <location>
        <begin position="21"/>
        <end position="41"/>
    </location>
</feature>
<dbReference type="EMBL" id="CP016895">
    <property type="protein sequence ID" value="AOA57024.1"/>
    <property type="molecule type" value="Genomic_DNA"/>
</dbReference>
<dbReference type="PROSITE" id="PS51257">
    <property type="entry name" value="PROKAR_LIPOPROTEIN"/>
    <property type="match status" value="1"/>
</dbReference>
<proteinExistence type="predicted"/>
<feature type="transmembrane region" description="Helical" evidence="1">
    <location>
        <begin position="77"/>
        <end position="94"/>
    </location>
</feature>
<keyword evidence="1" id="KW-0472">Membrane</keyword>
<feature type="transmembrane region" description="Helical" evidence="1">
    <location>
        <begin position="47"/>
        <end position="70"/>
    </location>
</feature>
<dbReference type="KEGG" id="ala:BFG52_00725"/>
<name>A0A1B2LVT5_9GAMM</name>
<evidence type="ECO:0000313" key="2">
    <source>
        <dbReference type="EMBL" id="AOA57024.1"/>
    </source>
</evidence>
<dbReference type="RefSeq" id="WP_067551272.1">
    <property type="nucleotide sequence ID" value="NZ_CP016895.1"/>
</dbReference>
<evidence type="ECO:0000313" key="3">
    <source>
        <dbReference type="Proteomes" id="UP000093391"/>
    </source>
</evidence>
<dbReference type="Proteomes" id="UP000093391">
    <property type="component" value="Chromosome"/>
</dbReference>
<reference evidence="2 3" key="1">
    <citation type="submission" date="2016-08" db="EMBL/GenBank/DDBJ databases">
        <authorList>
            <person name="Seilhamer J.J."/>
        </authorList>
    </citation>
    <scope>NUCLEOTIDE SEQUENCE [LARGE SCALE GENOMIC DNA]</scope>
    <source>
        <strain evidence="2 3">BRTC-1</strain>
    </source>
</reference>
<dbReference type="AlphaFoldDB" id="A0A1B2LVT5"/>
<dbReference type="STRING" id="1789224.BFG52_00725"/>
<keyword evidence="3" id="KW-1185">Reference proteome</keyword>